<dbReference type="Proteomes" id="UP000271098">
    <property type="component" value="Unassembled WGS sequence"/>
</dbReference>
<gene>
    <name evidence="2" type="ORF">GPUH_LOCUS25068</name>
</gene>
<dbReference type="WBParaSite" id="GPUH_0002509801-mRNA-1">
    <property type="protein sequence ID" value="GPUH_0002509801-mRNA-1"/>
    <property type="gene ID" value="GPUH_0002509801"/>
</dbReference>
<proteinExistence type="predicted"/>
<dbReference type="OrthoDB" id="5827151at2759"/>
<organism evidence="4">
    <name type="scientific">Gongylonema pulchrum</name>
    <dbReference type="NCBI Taxonomy" id="637853"/>
    <lineage>
        <taxon>Eukaryota</taxon>
        <taxon>Metazoa</taxon>
        <taxon>Ecdysozoa</taxon>
        <taxon>Nematoda</taxon>
        <taxon>Chromadorea</taxon>
        <taxon>Rhabditida</taxon>
        <taxon>Spirurina</taxon>
        <taxon>Spiruromorpha</taxon>
        <taxon>Spiruroidea</taxon>
        <taxon>Gongylonematidae</taxon>
        <taxon>Gongylonema</taxon>
    </lineage>
</organism>
<evidence type="ECO:0000256" key="1">
    <source>
        <dbReference type="SAM" id="MobiDB-lite"/>
    </source>
</evidence>
<reference evidence="4" key="1">
    <citation type="submission" date="2016-06" db="UniProtKB">
        <authorList>
            <consortium name="WormBaseParasite"/>
        </authorList>
    </citation>
    <scope>IDENTIFICATION</scope>
</reference>
<reference evidence="2 3" key="2">
    <citation type="submission" date="2018-11" db="EMBL/GenBank/DDBJ databases">
        <authorList>
            <consortium name="Pathogen Informatics"/>
        </authorList>
    </citation>
    <scope>NUCLEOTIDE SEQUENCE [LARGE SCALE GENOMIC DNA]</scope>
</reference>
<name>A0A183EVS7_9BILA</name>
<protein>
    <submittedName>
        <fullName evidence="4">RGS domain-containing protein</fullName>
    </submittedName>
</protein>
<accession>A0A183EVS7</accession>
<feature type="region of interest" description="Disordered" evidence="1">
    <location>
        <begin position="159"/>
        <end position="183"/>
    </location>
</feature>
<evidence type="ECO:0000313" key="2">
    <source>
        <dbReference type="EMBL" id="VDN43714.1"/>
    </source>
</evidence>
<sequence>MFKCYIRVLVDSFTQEYNMRYCSMRSGTCTFLPDTARKEMSERVHALSSTRPPSESLFEPCMHAILSYLRKQHAIFVVSQQFDDLMNQNMEPDEPTTAFSADPNLPATSGCRACASTSAETLLMEVLEPDRGLTTCSIFRLKSTRRNVAVQSTSKRDSSLSCSAASSEENGNRKGVTRRHADQRLPLQRVQGVSNFLSLKSCWLKYFHAFGSN</sequence>
<dbReference type="AlphaFoldDB" id="A0A183EVS7"/>
<keyword evidence="3" id="KW-1185">Reference proteome</keyword>
<evidence type="ECO:0000313" key="4">
    <source>
        <dbReference type="WBParaSite" id="GPUH_0002509801-mRNA-1"/>
    </source>
</evidence>
<evidence type="ECO:0000313" key="3">
    <source>
        <dbReference type="Proteomes" id="UP000271098"/>
    </source>
</evidence>
<dbReference type="EMBL" id="UYRT01103603">
    <property type="protein sequence ID" value="VDN43714.1"/>
    <property type="molecule type" value="Genomic_DNA"/>
</dbReference>